<dbReference type="Proteomes" id="UP000274046">
    <property type="component" value="Unassembled WGS sequence"/>
</dbReference>
<keyword evidence="2" id="KW-1185">Reference proteome</keyword>
<sequence>MSKLPISAIVVGLNEANLLKNSISKLNFCDEIIYFDLGSSDNSIQIAVENNATVISHEKVPGCEWIHAKYYQSTKHKWVLISDPDEVLSNDLILELKGLYSNGLLEIEDIGCITVPIIYHFKGKPLNGTIWGGVKSRVLLIHKERFDFKPIVHLGRNLKIGYKTIDIAFSGKNNIEHYWMIGYRKLLEKHLRYLKNEGEARYLKGDRMNIVRILLMPLRAFRSCFIFLKGYKDGILGLFLSLFWAWYETTASVKLYKYQLSKKD</sequence>
<dbReference type="PANTHER" id="PTHR43630">
    <property type="entry name" value="POLY-BETA-1,6-N-ACETYL-D-GLUCOSAMINE SYNTHASE"/>
    <property type="match status" value="1"/>
</dbReference>
<organism evidence="1 2">
    <name type="scientific">Pedobacter jejuensis</name>
    <dbReference type="NCBI Taxonomy" id="1268550"/>
    <lineage>
        <taxon>Bacteria</taxon>
        <taxon>Pseudomonadati</taxon>
        <taxon>Bacteroidota</taxon>
        <taxon>Sphingobacteriia</taxon>
        <taxon>Sphingobacteriales</taxon>
        <taxon>Sphingobacteriaceae</taxon>
        <taxon>Pedobacter</taxon>
    </lineage>
</organism>
<protein>
    <recommendedName>
        <fullName evidence="3">Glycosyltransferase family 2 protein</fullName>
    </recommendedName>
</protein>
<proteinExistence type="predicted"/>
<comment type="caution">
    <text evidence="1">The sequence shown here is derived from an EMBL/GenBank/DDBJ whole genome shotgun (WGS) entry which is preliminary data.</text>
</comment>
<gene>
    <name evidence="1" type="ORF">D7004_15500</name>
</gene>
<evidence type="ECO:0008006" key="3">
    <source>
        <dbReference type="Google" id="ProtNLM"/>
    </source>
</evidence>
<name>A0A3N0BR45_9SPHI</name>
<dbReference type="AlphaFoldDB" id="A0A3N0BR45"/>
<dbReference type="RefSeq" id="WP_123206747.1">
    <property type="nucleotide sequence ID" value="NZ_RBEE01000042.1"/>
</dbReference>
<dbReference type="SUPFAM" id="SSF53448">
    <property type="entry name" value="Nucleotide-diphospho-sugar transferases"/>
    <property type="match status" value="1"/>
</dbReference>
<evidence type="ECO:0000313" key="1">
    <source>
        <dbReference type="EMBL" id="RNL51125.1"/>
    </source>
</evidence>
<dbReference type="EMBL" id="RBEE01000042">
    <property type="protein sequence ID" value="RNL51125.1"/>
    <property type="molecule type" value="Genomic_DNA"/>
</dbReference>
<dbReference type="InterPro" id="IPR029044">
    <property type="entry name" value="Nucleotide-diphossugar_trans"/>
</dbReference>
<dbReference type="PANTHER" id="PTHR43630:SF2">
    <property type="entry name" value="GLYCOSYLTRANSFERASE"/>
    <property type="match status" value="1"/>
</dbReference>
<evidence type="ECO:0000313" key="2">
    <source>
        <dbReference type="Proteomes" id="UP000274046"/>
    </source>
</evidence>
<reference evidence="1 2" key="1">
    <citation type="submission" date="2018-10" db="EMBL/GenBank/DDBJ databases">
        <title>Genome sequencing of Pedobacter jejuensis TNB23.</title>
        <authorList>
            <person name="Cho Y.-J."/>
            <person name="Cho A."/>
            <person name="Kim O.-S."/>
        </authorList>
    </citation>
    <scope>NUCLEOTIDE SEQUENCE [LARGE SCALE GENOMIC DNA]</scope>
    <source>
        <strain evidence="1 2">TNB23</strain>
    </source>
</reference>
<dbReference type="Gene3D" id="3.90.550.10">
    <property type="entry name" value="Spore Coat Polysaccharide Biosynthesis Protein SpsA, Chain A"/>
    <property type="match status" value="1"/>
</dbReference>
<dbReference type="OrthoDB" id="9815923at2"/>
<accession>A0A3N0BR45</accession>